<evidence type="ECO:0000256" key="1">
    <source>
        <dbReference type="SAM" id="MobiDB-lite"/>
    </source>
</evidence>
<sequence>MNIEITKKQQLFIESQAFETLYGGAAGGGKSYGQLIDAFLYALKYPTSKQLVLRRTFPELEKSLIRVSLGMYPAEVAKYNSGNHVWTFKNGSLIDFAYCDNENDVYKYQSAEYDVIRFDELTHFTETMYTYLLSRIRGANSFPKFCKSSTNPGGIGHTWVKARFIDIGPPMQLHDFKGGSRKFIPSLVTENKFLMESDPGYLERLENLSESEKQKLRYGNWDIFEGQYFDEFRRDIHVCRPFDIPSHWKRYFTMDYGLDMLAGYWIAVDTQNHAYVYKEVYESNLIISAAAERIKACNGEDKIYSYLAPPDLFNRRQESGKSVADIFSEHGIALSKTSNKRVNGWLAVKEWIKPYKDETETLTSALKIFPSCVNLIRTLPAVLRDTKNYDDVANDPHELTHAPDALRGFCVSHTSPTRTIQQPPKFNFDFEKSKKKPGGQGTKSRAI</sequence>
<evidence type="ECO:0000313" key="3">
    <source>
        <dbReference type="Proteomes" id="UP000247612"/>
    </source>
</evidence>
<dbReference type="Gene3D" id="3.40.50.300">
    <property type="entry name" value="P-loop containing nucleotide triphosphate hydrolases"/>
    <property type="match status" value="1"/>
</dbReference>
<dbReference type="PANTHER" id="PTHR39184">
    <property type="match status" value="1"/>
</dbReference>
<dbReference type="Proteomes" id="UP000247612">
    <property type="component" value="Unassembled WGS sequence"/>
</dbReference>
<comment type="caution">
    <text evidence="2">The sequence shown here is derived from an EMBL/GenBank/DDBJ whole genome shotgun (WGS) entry which is preliminary data.</text>
</comment>
<keyword evidence="3" id="KW-1185">Reference proteome</keyword>
<dbReference type="OrthoDB" id="9768556at2"/>
<protein>
    <submittedName>
        <fullName evidence="2">Terminase family protein</fullName>
    </submittedName>
</protein>
<evidence type="ECO:0000313" key="2">
    <source>
        <dbReference type="EMBL" id="PXX78465.1"/>
    </source>
</evidence>
<dbReference type="InterPro" id="IPR052380">
    <property type="entry name" value="Viral_DNA_packaging_terminase"/>
</dbReference>
<proteinExistence type="predicted"/>
<feature type="region of interest" description="Disordered" evidence="1">
    <location>
        <begin position="416"/>
        <end position="447"/>
    </location>
</feature>
<dbReference type="PANTHER" id="PTHR39184:SF1">
    <property type="entry name" value="PBSX PHAGE TERMINASE LARGE SUBUNIT"/>
    <property type="match status" value="1"/>
</dbReference>
<dbReference type="AlphaFoldDB" id="A0A318KRY5"/>
<dbReference type="RefSeq" id="WP_022939325.1">
    <property type="nucleotide sequence ID" value="NZ_CABKRQ010000008.1"/>
</dbReference>
<gene>
    <name evidence="2" type="ORF">DES51_1075</name>
</gene>
<dbReference type="Gene3D" id="3.30.420.280">
    <property type="match status" value="1"/>
</dbReference>
<accession>A0A318KRY5</accession>
<reference evidence="2 3" key="1">
    <citation type="submission" date="2018-05" db="EMBL/GenBank/DDBJ databases">
        <title>Genomic Encyclopedia of Type Strains, Phase IV (KMG-IV): sequencing the most valuable type-strain genomes for metagenomic binning, comparative biology and taxonomic classification.</title>
        <authorList>
            <person name="Goeker M."/>
        </authorList>
    </citation>
    <scope>NUCLEOTIDE SEQUENCE [LARGE SCALE GENOMIC DNA]</scope>
    <source>
        <strain evidence="2 3">JC118</strain>
    </source>
</reference>
<dbReference type="InterPro" id="IPR027417">
    <property type="entry name" value="P-loop_NTPase"/>
</dbReference>
<name>A0A318KRY5_9FIRM</name>
<dbReference type="EMBL" id="QJKH01000007">
    <property type="protein sequence ID" value="PXX78465.1"/>
    <property type="molecule type" value="Genomic_DNA"/>
</dbReference>
<organism evidence="2 3">
    <name type="scientific">Dielma fastidiosa</name>
    <dbReference type="NCBI Taxonomy" id="1034346"/>
    <lineage>
        <taxon>Bacteria</taxon>
        <taxon>Bacillati</taxon>
        <taxon>Bacillota</taxon>
        <taxon>Erysipelotrichia</taxon>
        <taxon>Erysipelotrichales</taxon>
        <taxon>Erysipelotrichaceae</taxon>
        <taxon>Dielma</taxon>
    </lineage>
</organism>
<dbReference type="Pfam" id="PF03237">
    <property type="entry name" value="Terminase_6N"/>
    <property type="match status" value="1"/>
</dbReference>
<dbReference type="STRING" id="1034346.GCA_000313565_03048"/>